<proteinExistence type="predicted"/>
<protein>
    <recommendedName>
        <fullName evidence="1">E3 ubiquitin-protein ligase listerin HEAT-repeats region domain-containing protein</fullName>
    </recommendedName>
</protein>
<evidence type="ECO:0000259" key="1">
    <source>
        <dbReference type="Pfam" id="PF24618"/>
    </source>
</evidence>
<organism evidence="2">
    <name type="scientific">Oppiella nova</name>
    <dbReference type="NCBI Taxonomy" id="334625"/>
    <lineage>
        <taxon>Eukaryota</taxon>
        <taxon>Metazoa</taxon>
        <taxon>Ecdysozoa</taxon>
        <taxon>Arthropoda</taxon>
        <taxon>Chelicerata</taxon>
        <taxon>Arachnida</taxon>
        <taxon>Acari</taxon>
        <taxon>Acariformes</taxon>
        <taxon>Sarcoptiformes</taxon>
        <taxon>Oribatida</taxon>
        <taxon>Brachypylina</taxon>
        <taxon>Oppioidea</taxon>
        <taxon>Oppiidae</taxon>
        <taxon>Oppiella</taxon>
    </lineage>
</organism>
<dbReference type="Proteomes" id="UP000728032">
    <property type="component" value="Unassembled WGS sequence"/>
</dbReference>
<dbReference type="AlphaFoldDB" id="A0A7R9LPP7"/>
<feature type="domain" description="E3 ubiquitin-protein ligase listerin HEAT-repeats region" evidence="1">
    <location>
        <begin position="284"/>
        <end position="432"/>
    </location>
</feature>
<dbReference type="Pfam" id="PF24618">
    <property type="entry name" value="LTN1_E3_ligase_5th"/>
    <property type="match status" value="1"/>
</dbReference>
<accession>A0A7R9LPP7</accession>
<name>A0A7R9LPP7_9ACAR</name>
<evidence type="ECO:0000313" key="3">
    <source>
        <dbReference type="Proteomes" id="UP000728032"/>
    </source>
</evidence>
<dbReference type="InterPro" id="IPR056241">
    <property type="entry name" value="LTN1_HEAT_5th"/>
</dbReference>
<reference evidence="2" key="1">
    <citation type="submission" date="2020-11" db="EMBL/GenBank/DDBJ databases">
        <authorList>
            <person name="Tran Van P."/>
        </authorList>
    </citation>
    <scope>NUCLEOTIDE SEQUENCE</scope>
</reference>
<feature type="non-terminal residue" evidence="2">
    <location>
        <position position="1"/>
    </location>
</feature>
<evidence type="ECO:0000313" key="2">
    <source>
        <dbReference type="EMBL" id="CAD7645597.1"/>
    </source>
</evidence>
<sequence length="557" mass="63691">MDTDVSETSLLSDPNTALILELMLLTDTEWCELRSKCDNSVVQYDWLTSDTLFDPQTCQMISTKSMDTTGVSFVFSSIATVVLFEKLLQQQTQNALNNDLLDLIAGQLKHIFISDAYVSIKSMSSLKSNCFSKFERILTESLTNILQLTKTSGLNEKIGQILLKKSIEDNGVNSQAFNHFIKHFADKDSELQHELSFENLNYNKIVTFQKYSQLLSQNRLNEYLVQSLNAFICCERFMQLDDGIAKLAVIQSCLKRLSLDSDDGHQELTETITTIMDTFCGLKESNSGLFYYKNDIEADSDLQFYSLIIQTFTSIVDKYWDKLTQTHWDLILCSSTSWLTNIINKKEKLSKSLSINIFATRVLDLIQTICKTFDAKISSASNDKYPANLLEEWNEFHSPNLFLTLIPFYMEICAKELNFYGDILIKNLSKTVTLFTDSVINDLLSQIPYKHSLTVQKMAKPYDYICLPQNKENCFNTFCPLVVNPRHSIALSAHRLMIKFIPFLMRDVIQTTEVLDREEEENLLSPPKTILSLLEQMDGIIDTMLSEYLIGDCICVV</sequence>
<dbReference type="EMBL" id="CAJPVJ010002088">
    <property type="protein sequence ID" value="CAG2165751.1"/>
    <property type="molecule type" value="Genomic_DNA"/>
</dbReference>
<dbReference type="EMBL" id="OC916913">
    <property type="protein sequence ID" value="CAD7645597.1"/>
    <property type="molecule type" value="Genomic_DNA"/>
</dbReference>
<gene>
    <name evidence="2" type="ORF">ONB1V03_LOCUS5289</name>
</gene>
<keyword evidence="3" id="KW-1185">Reference proteome</keyword>